<evidence type="ECO:0000256" key="14">
    <source>
        <dbReference type="ARBA" id="ARBA00025923"/>
    </source>
</evidence>
<dbReference type="Gene3D" id="1.10.10.10">
    <property type="entry name" value="Winged helix-like DNA-binding domain superfamily/Winged helix DNA-binding domain"/>
    <property type="match status" value="1"/>
</dbReference>
<dbReference type="InterPro" id="IPR002543">
    <property type="entry name" value="FtsK_dom"/>
</dbReference>
<feature type="domain" description="FtsK" evidence="18">
    <location>
        <begin position="460"/>
        <end position="647"/>
    </location>
</feature>
<dbReference type="InterPro" id="IPR036388">
    <property type="entry name" value="WH-like_DNA-bd_sf"/>
</dbReference>
<dbReference type="RefSeq" id="WP_055747848.1">
    <property type="nucleotide sequence ID" value="NZ_LJJB01000013.1"/>
</dbReference>
<dbReference type="Gene3D" id="3.40.50.300">
    <property type="entry name" value="P-loop containing nucleotide triphosphate hydrolases"/>
    <property type="match status" value="1"/>
</dbReference>
<dbReference type="InterPro" id="IPR025199">
    <property type="entry name" value="FtsK_4TM"/>
</dbReference>
<dbReference type="Proteomes" id="UP000051063">
    <property type="component" value="Unassembled WGS sequence"/>
</dbReference>
<feature type="binding site" evidence="15">
    <location>
        <begin position="477"/>
        <end position="484"/>
    </location>
    <ligand>
        <name>ATP</name>
        <dbReference type="ChEBI" id="CHEBI:30616"/>
    </ligand>
</feature>
<protein>
    <submittedName>
        <fullName evidence="19">Cell division protein FtsK</fullName>
    </submittedName>
</protein>
<keyword evidence="11 17" id="KW-0472">Membrane</keyword>
<evidence type="ECO:0000259" key="18">
    <source>
        <dbReference type="PROSITE" id="PS50901"/>
    </source>
</evidence>
<dbReference type="CDD" id="cd01127">
    <property type="entry name" value="TrwB_TraG_TraD_VirD4"/>
    <property type="match status" value="1"/>
</dbReference>
<keyword evidence="4 19" id="KW-0132">Cell division</keyword>
<evidence type="ECO:0000256" key="5">
    <source>
        <dbReference type="ARBA" id="ARBA00022692"/>
    </source>
</evidence>
<evidence type="ECO:0000256" key="17">
    <source>
        <dbReference type="SAM" id="Phobius"/>
    </source>
</evidence>
<keyword evidence="6 15" id="KW-0547">Nucleotide-binding</keyword>
<dbReference type="SUPFAM" id="SSF52540">
    <property type="entry name" value="P-loop containing nucleoside triphosphate hydrolases"/>
    <property type="match status" value="1"/>
</dbReference>
<evidence type="ECO:0000256" key="16">
    <source>
        <dbReference type="SAM" id="MobiDB-lite"/>
    </source>
</evidence>
<dbReference type="PANTHER" id="PTHR22683">
    <property type="entry name" value="SPORULATION PROTEIN RELATED"/>
    <property type="match status" value="1"/>
</dbReference>
<evidence type="ECO:0000256" key="10">
    <source>
        <dbReference type="ARBA" id="ARBA00023125"/>
    </source>
</evidence>
<evidence type="ECO:0000256" key="2">
    <source>
        <dbReference type="ARBA" id="ARBA00006474"/>
    </source>
</evidence>
<feature type="transmembrane region" description="Helical" evidence="17">
    <location>
        <begin position="12"/>
        <end position="35"/>
    </location>
</feature>
<feature type="transmembrane region" description="Helical" evidence="17">
    <location>
        <begin position="162"/>
        <end position="187"/>
    </location>
</feature>
<feature type="transmembrane region" description="Helical" evidence="17">
    <location>
        <begin position="47"/>
        <end position="68"/>
    </location>
</feature>
<keyword evidence="10" id="KW-0238">DNA-binding</keyword>
<evidence type="ECO:0000256" key="11">
    <source>
        <dbReference type="ARBA" id="ARBA00023136"/>
    </source>
</evidence>
<dbReference type="Pfam" id="PF01580">
    <property type="entry name" value="FtsK_SpoIIIE"/>
    <property type="match status" value="1"/>
</dbReference>
<dbReference type="InterPro" id="IPR003593">
    <property type="entry name" value="AAA+_ATPase"/>
</dbReference>
<evidence type="ECO:0000256" key="6">
    <source>
        <dbReference type="ARBA" id="ARBA00022741"/>
    </source>
</evidence>
<comment type="caution">
    <text evidence="19">The sequence shown here is derived from an EMBL/GenBank/DDBJ whole genome shotgun (WGS) entry which is preliminary data.</text>
</comment>
<evidence type="ECO:0000256" key="12">
    <source>
        <dbReference type="ARBA" id="ARBA00023306"/>
    </source>
</evidence>
<dbReference type="Gene3D" id="3.30.980.40">
    <property type="match status" value="1"/>
</dbReference>
<evidence type="ECO:0000256" key="7">
    <source>
        <dbReference type="ARBA" id="ARBA00022829"/>
    </source>
</evidence>
<feature type="region of interest" description="Disordered" evidence="16">
    <location>
        <begin position="212"/>
        <end position="231"/>
    </location>
</feature>
<keyword evidence="8 15" id="KW-0067">ATP-binding</keyword>
<keyword evidence="12" id="KW-0131">Cell cycle</keyword>
<keyword evidence="3" id="KW-1003">Cell membrane</keyword>
<evidence type="ECO:0000313" key="19">
    <source>
        <dbReference type="EMBL" id="KQL45260.1"/>
    </source>
</evidence>
<organism evidence="19 20">
    <name type="scientific">Brevibacillus choshinensis</name>
    <dbReference type="NCBI Taxonomy" id="54911"/>
    <lineage>
        <taxon>Bacteria</taxon>
        <taxon>Bacillati</taxon>
        <taxon>Bacillota</taxon>
        <taxon>Bacilli</taxon>
        <taxon>Bacillales</taxon>
        <taxon>Paenibacillaceae</taxon>
        <taxon>Brevibacillus</taxon>
    </lineage>
</organism>
<evidence type="ECO:0000256" key="15">
    <source>
        <dbReference type="PROSITE-ProRule" id="PRU00289"/>
    </source>
</evidence>
<dbReference type="InterPro" id="IPR027417">
    <property type="entry name" value="P-loop_NTPase"/>
</dbReference>
<evidence type="ECO:0000256" key="8">
    <source>
        <dbReference type="ARBA" id="ARBA00022840"/>
    </source>
</evidence>
<dbReference type="Pfam" id="PF09397">
    <property type="entry name" value="FtsK_gamma"/>
    <property type="match status" value="1"/>
</dbReference>
<feature type="transmembrane region" description="Helical" evidence="17">
    <location>
        <begin position="80"/>
        <end position="97"/>
    </location>
</feature>
<feature type="transmembrane region" description="Helical" evidence="17">
    <location>
        <begin position="133"/>
        <end position="155"/>
    </location>
</feature>
<keyword evidence="7" id="KW-0159">Chromosome partition</keyword>
<dbReference type="SMART" id="SM00382">
    <property type="entry name" value="AAA"/>
    <property type="match status" value="1"/>
</dbReference>
<dbReference type="InterPro" id="IPR050206">
    <property type="entry name" value="FtsK/SpoIIIE/SftA"/>
</dbReference>
<dbReference type="InterPro" id="IPR018541">
    <property type="entry name" value="Ftsk_gamma"/>
</dbReference>
<keyword evidence="9 17" id="KW-1133">Transmembrane helix</keyword>
<keyword evidence="20" id="KW-1185">Reference proteome</keyword>
<evidence type="ECO:0000256" key="13">
    <source>
        <dbReference type="ARBA" id="ARBA00024986"/>
    </source>
</evidence>
<reference evidence="19 20" key="1">
    <citation type="submission" date="2015-09" db="EMBL/GenBank/DDBJ databases">
        <title>Genome sequencing project for genomic taxonomy and phylogenomics of Bacillus-like bacteria.</title>
        <authorList>
            <person name="Liu B."/>
            <person name="Wang J."/>
            <person name="Zhu Y."/>
            <person name="Liu G."/>
            <person name="Chen Q."/>
            <person name="Chen Z."/>
            <person name="Lan J."/>
            <person name="Che J."/>
            <person name="Ge C."/>
            <person name="Shi H."/>
            <person name="Pan Z."/>
            <person name="Liu X."/>
        </authorList>
    </citation>
    <scope>NUCLEOTIDE SEQUENCE [LARGE SCALE GENOMIC DNA]</scope>
    <source>
        <strain evidence="19 20">DSM 8552</strain>
    </source>
</reference>
<dbReference type="SMART" id="SM00843">
    <property type="entry name" value="Ftsk_gamma"/>
    <property type="match status" value="1"/>
</dbReference>
<comment type="similarity">
    <text evidence="2">Belongs to the FtsK/SpoIIIE/SftA family.</text>
</comment>
<evidence type="ECO:0000256" key="3">
    <source>
        <dbReference type="ARBA" id="ARBA00022475"/>
    </source>
</evidence>
<dbReference type="InterPro" id="IPR036390">
    <property type="entry name" value="WH_DNA-bd_sf"/>
</dbReference>
<dbReference type="Pfam" id="PF13491">
    <property type="entry name" value="FtsK_4TM"/>
    <property type="match status" value="1"/>
</dbReference>
<evidence type="ECO:0000256" key="1">
    <source>
        <dbReference type="ARBA" id="ARBA00004651"/>
    </source>
</evidence>
<dbReference type="SUPFAM" id="SSF46785">
    <property type="entry name" value="Winged helix' DNA-binding domain"/>
    <property type="match status" value="1"/>
</dbReference>
<dbReference type="EMBL" id="LJJB01000013">
    <property type="protein sequence ID" value="KQL45260.1"/>
    <property type="molecule type" value="Genomic_DNA"/>
</dbReference>
<proteinExistence type="inferred from homology"/>
<sequence>MSRRKREQSQAALASVVKIELLGLIVIVLSLIGLLESGWLGKNVLAFLFRFIAGSWDFIIPVLLIGMAIHMMFTRKAPRLTYRVLGIVLIAVAIFTWDHLILYKQITADGKFAEQSIVRVTWDRLWLDHNQKVSTTGVGGGMIGALVFAICNGLVGMIGTGLVIVFLFLVGLMFLFNISYVNIVMFLRDRVAQMYGKAKDTVKDSVQLLQEESDKRKQEAKEAREARKAKQAAEADAAIVVPVIHDTHHSDSYDSHSSAPAEIPVVAPVIRDFTDRIALEDEEQPNAQANRPSSANKQEITFSLEGEEEIFGTLETGEAQPAAPYELPGLHMLSRPKSSGAGKDVDHTSNANKLVQTLKSFGVNATVSEVHRGPAVTRYEVQPATGVKVSRIVSLTDDLALALAAKDIRIEAPIPGKSAIGIEVPNSEVAVVSLREVLEAPQYQDAPGKLTVALGRDISGEPIVADLTKMPHLLVAGATGSGKSVCINGLIMSILFKASPEEVKLMMVDPKMVELNVYNGIPHLLAPVVTDPRRASVALKKVVAEMERRYNLFAKTGSRNIEMYNAQVEGTPLPYIVVIVDELADLMMVAPGEVEDAICRLAQMARASGIHLIIATQRPSVDVITGVIKANIPSRIAFGVSSMADSRTILDMGGAEKLLGRGDMLSLPMGASKPIRVQGAFVSDKEVEEVVRFVKEQQEVRYNEEMIPGDVQEEQQPVVDDELYDQAVQIVSEAQTASASLLQRRLRVGYTRAARLIDMMEAKGIVGPYEGSKPREVRLPRPSIESNIS</sequence>
<evidence type="ECO:0000313" key="20">
    <source>
        <dbReference type="Proteomes" id="UP000051063"/>
    </source>
</evidence>
<evidence type="ECO:0000256" key="4">
    <source>
        <dbReference type="ARBA" id="ARBA00022618"/>
    </source>
</evidence>
<evidence type="ECO:0000256" key="9">
    <source>
        <dbReference type="ARBA" id="ARBA00022989"/>
    </source>
</evidence>
<dbReference type="PROSITE" id="PS50901">
    <property type="entry name" value="FTSK"/>
    <property type="match status" value="1"/>
</dbReference>
<keyword evidence="5 17" id="KW-0812">Transmembrane</keyword>
<comment type="subunit">
    <text evidence="14">Homohexamer. Forms a ring that surrounds DNA.</text>
</comment>
<accession>A0ABR5N421</accession>
<dbReference type="Pfam" id="PF17854">
    <property type="entry name" value="FtsK_alpha"/>
    <property type="match status" value="1"/>
</dbReference>
<comment type="function">
    <text evidence="13">Essential cell division protein that coordinates cell division and chromosome segregation. The N-terminus is involved in assembly of the cell-division machinery. The C-terminus functions as a DNA motor that moves dsDNA in an ATP-dependent manner towards the dif recombination site, which is located within the replication terminus region. Required for activation of the Xer recombinase, allowing activation of chromosome unlinking by recombination.</text>
</comment>
<dbReference type="InterPro" id="IPR041027">
    <property type="entry name" value="FtsK_alpha"/>
</dbReference>
<gene>
    <name evidence="19" type="ORF">AN963_23895</name>
</gene>
<feature type="region of interest" description="Disordered" evidence="16">
    <location>
        <begin position="770"/>
        <end position="789"/>
    </location>
</feature>
<dbReference type="PANTHER" id="PTHR22683:SF41">
    <property type="entry name" value="DNA TRANSLOCASE FTSK"/>
    <property type="match status" value="1"/>
</dbReference>
<name>A0ABR5N421_BRECH</name>
<comment type="subcellular location">
    <subcellularLocation>
        <location evidence="1">Cell membrane</location>
        <topology evidence="1">Multi-pass membrane protein</topology>
    </subcellularLocation>
</comment>
<dbReference type="GO" id="GO:0051301">
    <property type="term" value="P:cell division"/>
    <property type="evidence" value="ECO:0007669"/>
    <property type="project" value="UniProtKB-KW"/>
</dbReference>